<evidence type="ECO:0000256" key="2">
    <source>
        <dbReference type="ARBA" id="ARBA00004167"/>
    </source>
</evidence>
<sequence length="926" mass="105497">METTYLGAWIATIALILLSLRLRHRNLNLPPGPKPWPIIGNLNLIGPLAHRSIHTLSQKYGPLMYLWFGSYPVVVASNVEMVKAFLKTHDVVFAGRPKIAAGKYTTYNYSDITWSPYGPYWRQARKMCVMELFSAKRLESYEYIRVEESNALYKALYESAGEVIRLKDELTSLSLNVISRMVLGKKYTEESSDKNEIVTPQEFKEMLDELFYLNGVLDIGDSIPWLAFLDLQGYIKRMKALGKKLDGFLEHVLEEHISRRKGNESYVAKDMVDVLLQLADDPTNEVKLERSGVKAFTQDLIAGGTESSAVTVEWTIAELLKKPEIFEKATEELDRVVGRDRWVQEKDMVNLPFIDAIMKETMRLHPVAPMLVPRLAREDIQIGGYDIPKGTRALVSVWSVGRDPSLWDKPGQFCPERFLGKDIDVKGAWVATIAFIVLSLRLRRRKLNLPPGPKPWPIIGNLNLIGPLPHRSIHTLSQKYGPLLYLWFGSYPVVVASNVDMVKTFLKTHDVVFAGRPKIAAGKYTTYNYSDITWSPYGPYWRQARKMCVMELFSAKRLESYEYIRVEESNALCKALYESAGEVIRLKDELTSLSLNVISRMVLGKKYTEESSDKNEIVTPQEFKEMLDEVFYYLMGDIGDSIPWLAFLDLQGYIKRMKAVSKKFDGFLEHVVEEHIGRRKGNEGYVAKDMVDVLLQLADDPTNEIKFERNGVKAFTLELIGGGTESSAVTVEWAITELLKKPEIFKKATEELDRVIGKDRWMQEKDMVNLPFIDAIMKETMRLHPVAPMLVPRLTREDIQIGGYDIPKGTRALVSVWSVGRDPSLWDKPDEFCPERFLGKDIDVKGQDYELLPFGSGRRMCPGYSLGIKVIQTSLANLLHGFTWKLPDNMKKEDLDMEEIFGLSTPKKISLAAVAKPRLNLHVYSK</sequence>
<dbReference type="CDD" id="cd20618">
    <property type="entry name" value="CYP71_clan"/>
    <property type="match status" value="2"/>
</dbReference>
<keyword evidence="10" id="KW-0408">Iron</keyword>
<keyword evidence="14" id="KW-1185">Reference proteome</keyword>
<comment type="subcellular location">
    <subcellularLocation>
        <location evidence="2">Membrane</location>
        <topology evidence="2">Single-pass membrane protein</topology>
    </subcellularLocation>
</comment>
<dbReference type="InterPro" id="IPR001128">
    <property type="entry name" value="Cyt_P450"/>
</dbReference>
<dbReference type="GO" id="GO:0004497">
    <property type="term" value="F:monooxygenase activity"/>
    <property type="evidence" value="ECO:0007669"/>
    <property type="project" value="UniProtKB-KW"/>
</dbReference>
<gene>
    <name evidence="13" type="ORF">CFOL_v3_25168</name>
</gene>
<dbReference type="GO" id="GO:0016705">
    <property type="term" value="F:oxidoreductase activity, acting on paired donors, with incorporation or reduction of molecular oxygen"/>
    <property type="evidence" value="ECO:0007669"/>
    <property type="project" value="InterPro"/>
</dbReference>
<evidence type="ECO:0000256" key="6">
    <source>
        <dbReference type="ARBA" id="ARBA00022692"/>
    </source>
</evidence>
<dbReference type="GO" id="GO:0020037">
    <property type="term" value="F:heme binding"/>
    <property type="evidence" value="ECO:0007669"/>
    <property type="project" value="InterPro"/>
</dbReference>
<evidence type="ECO:0000256" key="11">
    <source>
        <dbReference type="ARBA" id="ARBA00023033"/>
    </source>
</evidence>
<dbReference type="FunFam" id="1.10.630.10:FF:000038">
    <property type="entry name" value="Cytochrome P450 84A1"/>
    <property type="match status" value="1"/>
</dbReference>
<evidence type="ECO:0000256" key="7">
    <source>
        <dbReference type="ARBA" id="ARBA00022723"/>
    </source>
</evidence>
<comment type="pathway">
    <text evidence="3">Alkaloid biosynthesis.</text>
</comment>
<comment type="cofactor">
    <cofactor evidence="1">
        <name>heme</name>
        <dbReference type="ChEBI" id="CHEBI:30413"/>
    </cofactor>
</comment>
<protein>
    <submittedName>
        <fullName evidence="13">p450 domain-containing protein</fullName>
    </submittedName>
</protein>
<organism evidence="13 14">
    <name type="scientific">Cephalotus follicularis</name>
    <name type="common">Albany pitcher plant</name>
    <dbReference type="NCBI Taxonomy" id="3775"/>
    <lineage>
        <taxon>Eukaryota</taxon>
        <taxon>Viridiplantae</taxon>
        <taxon>Streptophyta</taxon>
        <taxon>Embryophyta</taxon>
        <taxon>Tracheophyta</taxon>
        <taxon>Spermatophyta</taxon>
        <taxon>Magnoliopsida</taxon>
        <taxon>eudicotyledons</taxon>
        <taxon>Gunneridae</taxon>
        <taxon>Pentapetalae</taxon>
        <taxon>rosids</taxon>
        <taxon>fabids</taxon>
        <taxon>Oxalidales</taxon>
        <taxon>Cephalotaceae</taxon>
        <taxon>Cephalotus</taxon>
    </lineage>
</organism>
<dbReference type="SUPFAM" id="SSF48264">
    <property type="entry name" value="Cytochrome P450"/>
    <property type="match status" value="2"/>
</dbReference>
<name>A0A1Q3CN96_CEPFO</name>
<dbReference type="PRINTS" id="PR00385">
    <property type="entry name" value="P450"/>
</dbReference>
<keyword evidence="5" id="KW-0349">Heme</keyword>
<dbReference type="STRING" id="3775.A0A1Q3CN96"/>
<keyword evidence="9" id="KW-0560">Oxidoreductase</keyword>
<evidence type="ECO:0000313" key="14">
    <source>
        <dbReference type="Proteomes" id="UP000187406"/>
    </source>
</evidence>
<keyword evidence="6" id="KW-0812">Transmembrane</keyword>
<evidence type="ECO:0000256" key="3">
    <source>
        <dbReference type="ARBA" id="ARBA00004913"/>
    </source>
</evidence>
<comment type="similarity">
    <text evidence="4">Belongs to the cytochrome P450 family.</text>
</comment>
<proteinExistence type="inferred from homology"/>
<keyword evidence="8" id="KW-1133">Transmembrane helix</keyword>
<dbReference type="Pfam" id="PF00067">
    <property type="entry name" value="p450"/>
    <property type="match status" value="2"/>
</dbReference>
<evidence type="ECO:0000256" key="8">
    <source>
        <dbReference type="ARBA" id="ARBA00022989"/>
    </source>
</evidence>
<evidence type="ECO:0000256" key="10">
    <source>
        <dbReference type="ARBA" id="ARBA00023004"/>
    </source>
</evidence>
<evidence type="ECO:0000256" key="4">
    <source>
        <dbReference type="ARBA" id="ARBA00010617"/>
    </source>
</evidence>
<evidence type="ECO:0000256" key="5">
    <source>
        <dbReference type="ARBA" id="ARBA00022617"/>
    </source>
</evidence>
<dbReference type="AlphaFoldDB" id="A0A1Q3CN96"/>
<evidence type="ECO:0000256" key="9">
    <source>
        <dbReference type="ARBA" id="ARBA00023002"/>
    </source>
</evidence>
<dbReference type="GO" id="GO:0044550">
    <property type="term" value="P:secondary metabolite biosynthetic process"/>
    <property type="evidence" value="ECO:0007669"/>
    <property type="project" value="UniProtKB-ARBA"/>
</dbReference>
<evidence type="ECO:0000256" key="12">
    <source>
        <dbReference type="ARBA" id="ARBA00023136"/>
    </source>
</evidence>
<evidence type="ECO:0000313" key="13">
    <source>
        <dbReference type="EMBL" id="GAV81714.1"/>
    </source>
</evidence>
<dbReference type="Gene3D" id="1.10.630.10">
    <property type="entry name" value="Cytochrome P450"/>
    <property type="match status" value="2"/>
</dbReference>
<dbReference type="PANTHER" id="PTHR47944:SF4">
    <property type="entry name" value="OS09G0441700 PROTEIN"/>
    <property type="match status" value="1"/>
</dbReference>
<evidence type="ECO:0000256" key="1">
    <source>
        <dbReference type="ARBA" id="ARBA00001971"/>
    </source>
</evidence>
<dbReference type="InterPro" id="IPR036396">
    <property type="entry name" value="Cyt_P450_sf"/>
</dbReference>
<accession>A0A1Q3CN96</accession>
<dbReference type="EMBL" id="BDDD01002476">
    <property type="protein sequence ID" value="GAV81714.1"/>
    <property type="molecule type" value="Genomic_DNA"/>
</dbReference>
<dbReference type="OrthoDB" id="2789670at2759"/>
<dbReference type="FunFam" id="1.10.630.10:FF:000097">
    <property type="entry name" value="Cytochrome P-450 19"/>
    <property type="match status" value="1"/>
</dbReference>
<keyword evidence="11" id="KW-0503">Monooxygenase</keyword>
<dbReference type="PRINTS" id="PR00463">
    <property type="entry name" value="EP450I"/>
</dbReference>
<dbReference type="Proteomes" id="UP000187406">
    <property type="component" value="Unassembled WGS sequence"/>
</dbReference>
<dbReference type="InterPro" id="IPR002401">
    <property type="entry name" value="Cyt_P450_E_grp-I"/>
</dbReference>
<dbReference type="GO" id="GO:0016020">
    <property type="term" value="C:membrane"/>
    <property type="evidence" value="ECO:0007669"/>
    <property type="project" value="UniProtKB-SubCell"/>
</dbReference>
<dbReference type="InterPro" id="IPR017972">
    <property type="entry name" value="Cyt_P450_CS"/>
</dbReference>
<keyword evidence="7" id="KW-0479">Metal-binding</keyword>
<keyword evidence="12" id="KW-0472">Membrane</keyword>
<dbReference type="GO" id="GO:0005506">
    <property type="term" value="F:iron ion binding"/>
    <property type="evidence" value="ECO:0007669"/>
    <property type="project" value="InterPro"/>
</dbReference>
<comment type="caution">
    <text evidence="13">The sequence shown here is derived from an EMBL/GenBank/DDBJ whole genome shotgun (WGS) entry which is preliminary data.</text>
</comment>
<dbReference type="PROSITE" id="PS00086">
    <property type="entry name" value="CYTOCHROME_P450"/>
    <property type="match status" value="1"/>
</dbReference>
<dbReference type="InParanoid" id="A0A1Q3CN96"/>
<dbReference type="PANTHER" id="PTHR47944">
    <property type="entry name" value="CYTOCHROME P450 98A9"/>
    <property type="match status" value="1"/>
</dbReference>
<reference evidence="14" key="1">
    <citation type="submission" date="2016-04" db="EMBL/GenBank/DDBJ databases">
        <title>Cephalotus genome sequencing.</title>
        <authorList>
            <person name="Fukushima K."/>
            <person name="Hasebe M."/>
            <person name="Fang X."/>
        </authorList>
    </citation>
    <scope>NUCLEOTIDE SEQUENCE [LARGE SCALE GENOMIC DNA]</scope>
    <source>
        <strain evidence="14">cv. St1</strain>
    </source>
</reference>